<dbReference type="UniPathway" id="UPA00244">
    <property type="reaction ID" value="UER00312"/>
</dbReference>
<dbReference type="GO" id="GO:0008615">
    <property type="term" value="P:pyridoxine biosynthetic process"/>
    <property type="evidence" value="ECO:0007669"/>
    <property type="project" value="UniProtKB-UniRule"/>
</dbReference>
<evidence type="ECO:0000313" key="9">
    <source>
        <dbReference type="Proteomes" id="UP000539372"/>
    </source>
</evidence>
<dbReference type="EMBL" id="JABBNT010000005">
    <property type="protein sequence ID" value="NMM46292.1"/>
    <property type="molecule type" value="Genomic_DNA"/>
</dbReference>
<protein>
    <recommendedName>
        <fullName evidence="7">4-hydroxythreonine-4-phosphate dehydrogenase</fullName>
        <ecNumber evidence="7">1.1.1.262</ecNumber>
    </recommendedName>
    <alternativeName>
        <fullName evidence="7">4-(phosphohydroxy)-L-threonine dehydrogenase</fullName>
    </alternativeName>
</protein>
<evidence type="ECO:0000256" key="1">
    <source>
        <dbReference type="ARBA" id="ARBA00022490"/>
    </source>
</evidence>
<evidence type="ECO:0000256" key="2">
    <source>
        <dbReference type="ARBA" id="ARBA00022723"/>
    </source>
</evidence>
<dbReference type="AlphaFoldDB" id="A0A7Y0E2Y9"/>
<name>A0A7Y0E2Y9_9PROT</name>
<evidence type="ECO:0000256" key="5">
    <source>
        <dbReference type="ARBA" id="ARBA00023027"/>
    </source>
</evidence>
<keyword evidence="7" id="KW-0862">Zinc</keyword>
<gene>
    <name evidence="7 8" type="primary">pdxA</name>
    <name evidence="8" type="ORF">HH303_17510</name>
</gene>
<comment type="caution">
    <text evidence="8">The sequence shown here is derived from an EMBL/GenBank/DDBJ whole genome shotgun (WGS) entry which is preliminary data.</text>
</comment>
<feature type="binding site" evidence="7">
    <location>
        <position position="214"/>
    </location>
    <ligand>
        <name>a divalent metal cation</name>
        <dbReference type="ChEBI" id="CHEBI:60240"/>
        <note>ligand shared between dimeric partners</note>
    </ligand>
</feature>
<dbReference type="Pfam" id="PF04166">
    <property type="entry name" value="PdxA"/>
    <property type="match status" value="1"/>
</dbReference>
<sequence length="337" mass="35785">MRPDAPIAVTMGEPAGIGGEILLDAWQRRKKIDLAPFFLIGDPEWLSGIAAFRQDPVPLRTIDSSDDAVACFDDALPVLPLPLQKQVKPGHPSPANTDSVLGAIRHAVTLCQSGQASAVTTLPINKSVLYEGGFRHPGHTEYLGELAGVARTVMLLEGGGLRAVPVTIHQSLRSVPDSLTPEAIEETCRITDAALKRWFGLPAPTLAVAGLNPHAGEGGALGREEETVLQPALARLRADGIRIVGPLPADTMFHAEARRTYDVAICMYHDQALIPVKTLDFHGGVNITLGLPFIRTSPDHGTAFNLAGTGTARPDSLIAALKAAGRMAELDTERHAS</sequence>
<dbReference type="RefSeq" id="WP_169626655.1">
    <property type="nucleotide sequence ID" value="NZ_JABBNT010000005.1"/>
</dbReference>
<reference evidence="8 9" key="1">
    <citation type="submission" date="2020-04" db="EMBL/GenBank/DDBJ databases">
        <title>Rhodospirillaceae bacterium KN72 isolated from deep sea.</title>
        <authorList>
            <person name="Zhang D.-C."/>
        </authorList>
    </citation>
    <scope>NUCLEOTIDE SEQUENCE [LARGE SCALE GENOMIC DNA]</scope>
    <source>
        <strain evidence="8 9">KN72</strain>
    </source>
</reference>
<dbReference type="InterPro" id="IPR005255">
    <property type="entry name" value="PdxA_fam"/>
</dbReference>
<feature type="binding site" evidence="7">
    <location>
        <position position="286"/>
    </location>
    <ligand>
        <name>substrate</name>
    </ligand>
</feature>
<feature type="binding site" evidence="7">
    <location>
        <position position="140"/>
    </location>
    <ligand>
        <name>substrate</name>
    </ligand>
</feature>
<feature type="binding site" evidence="7">
    <location>
        <position position="295"/>
    </location>
    <ligand>
        <name>substrate</name>
    </ligand>
</feature>
<dbReference type="GO" id="GO:0000287">
    <property type="term" value="F:magnesium ion binding"/>
    <property type="evidence" value="ECO:0007669"/>
    <property type="project" value="UniProtKB-UniRule"/>
</dbReference>
<dbReference type="Proteomes" id="UP000539372">
    <property type="component" value="Unassembled WGS sequence"/>
</dbReference>
<keyword evidence="3 7" id="KW-0521">NADP</keyword>
<evidence type="ECO:0000256" key="6">
    <source>
        <dbReference type="ARBA" id="ARBA00023096"/>
    </source>
</evidence>
<comment type="catalytic activity">
    <reaction evidence="7">
        <text>4-(phosphooxy)-L-threonine + NAD(+) = 3-amino-2-oxopropyl phosphate + CO2 + NADH</text>
        <dbReference type="Rhea" id="RHEA:32275"/>
        <dbReference type="ChEBI" id="CHEBI:16526"/>
        <dbReference type="ChEBI" id="CHEBI:57279"/>
        <dbReference type="ChEBI" id="CHEBI:57540"/>
        <dbReference type="ChEBI" id="CHEBI:57945"/>
        <dbReference type="ChEBI" id="CHEBI:58452"/>
        <dbReference type="EC" id="1.1.1.262"/>
    </reaction>
</comment>
<organism evidence="8 9">
    <name type="scientific">Pacificispira spongiicola</name>
    <dbReference type="NCBI Taxonomy" id="2729598"/>
    <lineage>
        <taxon>Bacteria</taxon>
        <taxon>Pseudomonadati</taxon>
        <taxon>Pseudomonadota</taxon>
        <taxon>Alphaproteobacteria</taxon>
        <taxon>Rhodospirillales</taxon>
        <taxon>Rhodospirillaceae</taxon>
        <taxon>Pacificispira</taxon>
    </lineage>
</organism>
<dbReference type="EC" id="1.1.1.262" evidence="7"/>
<dbReference type="NCBIfam" id="NF003699">
    <property type="entry name" value="PRK05312.1"/>
    <property type="match status" value="1"/>
</dbReference>
<evidence type="ECO:0000256" key="4">
    <source>
        <dbReference type="ARBA" id="ARBA00023002"/>
    </source>
</evidence>
<keyword evidence="2 7" id="KW-0479">Metal-binding</keyword>
<evidence type="ECO:0000256" key="3">
    <source>
        <dbReference type="ARBA" id="ARBA00022857"/>
    </source>
</evidence>
<proteinExistence type="inferred from homology"/>
<feature type="binding site" evidence="7">
    <location>
        <position position="139"/>
    </location>
    <ligand>
        <name>substrate</name>
    </ligand>
</feature>
<comment type="pathway">
    <text evidence="7">Cofactor biosynthesis; pyridoxine 5'-phosphate biosynthesis; pyridoxine 5'-phosphate from D-erythrose 4-phosphate: step 4/5.</text>
</comment>
<dbReference type="HAMAP" id="MF_00536">
    <property type="entry name" value="PdxA"/>
    <property type="match status" value="1"/>
</dbReference>
<dbReference type="GO" id="GO:0008270">
    <property type="term" value="F:zinc ion binding"/>
    <property type="evidence" value="ECO:0007669"/>
    <property type="project" value="UniProtKB-UniRule"/>
</dbReference>
<dbReference type="GO" id="GO:0050897">
    <property type="term" value="F:cobalt ion binding"/>
    <property type="evidence" value="ECO:0007669"/>
    <property type="project" value="UniProtKB-UniRule"/>
</dbReference>
<dbReference type="GO" id="GO:0042823">
    <property type="term" value="P:pyridoxal phosphate biosynthetic process"/>
    <property type="evidence" value="ECO:0007669"/>
    <property type="project" value="UniProtKB-UniRule"/>
</dbReference>
<comment type="subunit">
    <text evidence="7">Homodimer.</text>
</comment>
<comment type="function">
    <text evidence="7">Catalyzes the NAD(P)-dependent oxidation of 4-(phosphooxy)-L-threonine (HTP) into 2-amino-3-oxo-4-(phosphooxy)butyric acid which spontaneously decarboxylates to form 3-amino-2-oxopropyl phosphate (AHAP).</text>
</comment>
<keyword evidence="4 7" id="KW-0560">Oxidoreductase</keyword>
<keyword evidence="7" id="KW-0460">Magnesium</keyword>
<dbReference type="InterPro" id="IPR037510">
    <property type="entry name" value="PdxA"/>
</dbReference>
<keyword evidence="7" id="KW-0170">Cobalt</keyword>
<dbReference type="NCBIfam" id="TIGR00557">
    <property type="entry name" value="pdxA"/>
    <property type="match status" value="1"/>
</dbReference>
<dbReference type="GO" id="GO:0051287">
    <property type="term" value="F:NAD binding"/>
    <property type="evidence" value="ECO:0007669"/>
    <property type="project" value="InterPro"/>
</dbReference>
<keyword evidence="6 7" id="KW-0664">Pyridoxine biosynthesis</keyword>
<dbReference type="PANTHER" id="PTHR30004:SF6">
    <property type="entry name" value="D-THREONATE 4-PHOSPHATE DEHYDROGENASE"/>
    <property type="match status" value="1"/>
</dbReference>
<keyword evidence="5 7" id="KW-0520">NAD</keyword>
<accession>A0A7Y0E2Y9</accession>
<feature type="binding site" evidence="7">
    <location>
        <position position="269"/>
    </location>
    <ligand>
        <name>a divalent metal cation</name>
        <dbReference type="ChEBI" id="CHEBI:60240"/>
        <note>ligand shared between dimeric partners</note>
    </ligand>
</feature>
<evidence type="ECO:0000313" key="8">
    <source>
        <dbReference type="EMBL" id="NMM46292.1"/>
    </source>
</evidence>
<dbReference type="SUPFAM" id="SSF53659">
    <property type="entry name" value="Isocitrate/Isopropylmalate dehydrogenase-like"/>
    <property type="match status" value="1"/>
</dbReference>
<feature type="binding site" evidence="7">
    <location>
        <position position="169"/>
    </location>
    <ligand>
        <name>a divalent metal cation</name>
        <dbReference type="ChEBI" id="CHEBI:60240"/>
        <note>ligand shared between dimeric partners</note>
    </ligand>
</feature>
<keyword evidence="1 7" id="KW-0963">Cytoplasm</keyword>
<comment type="miscellaneous">
    <text evidence="7">The active site is located at the dimer interface.</text>
</comment>
<comment type="subcellular location">
    <subcellularLocation>
        <location evidence="7">Cytoplasm</location>
    </subcellularLocation>
</comment>
<feature type="binding site" evidence="7">
    <location>
        <position position="277"/>
    </location>
    <ligand>
        <name>substrate</name>
    </ligand>
</feature>
<comment type="cofactor">
    <cofactor evidence="7">
        <name>Zn(2+)</name>
        <dbReference type="ChEBI" id="CHEBI:29105"/>
    </cofactor>
    <cofactor evidence="7">
        <name>Mg(2+)</name>
        <dbReference type="ChEBI" id="CHEBI:18420"/>
    </cofactor>
    <cofactor evidence="7">
        <name>Co(2+)</name>
        <dbReference type="ChEBI" id="CHEBI:48828"/>
    </cofactor>
    <text evidence="7">Binds 1 divalent metal cation per subunit. Can use ions such as Zn(2+), Mg(2+) or Co(2+).</text>
</comment>
<evidence type="ECO:0000256" key="7">
    <source>
        <dbReference type="HAMAP-Rule" id="MF_00536"/>
    </source>
</evidence>
<keyword evidence="9" id="KW-1185">Reference proteome</keyword>
<comment type="similarity">
    <text evidence="7">Belongs to the PdxA family.</text>
</comment>
<dbReference type="PANTHER" id="PTHR30004">
    <property type="entry name" value="4-HYDROXYTHREONINE-4-PHOSPHATE DEHYDROGENASE"/>
    <property type="match status" value="1"/>
</dbReference>
<dbReference type="GO" id="GO:0050570">
    <property type="term" value="F:4-hydroxythreonine-4-phosphate dehydrogenase activity"/>
    <property type="evidence" value="ECO:0007669"/>
    <property type="project" value="UniProtKB-UniRule"/>
</dbReference>
<dbReference type="Gene3D" id="3.40.718.10">
    <property type="entry name" value="Isopropylmalate Dehydrogenase"/>
    <property type="match status" value="1"/>
</dbReference>
<dbReference type="GO" id="GO:0005737">
    <property type="term" value="C:cytoplasm"/>
    <property type="evidence" value="ECO:0007669"/>
    <property type="project" value="UniProtKB-SubCell"/>
</dbReference>